<gene>
    <name evidence="1" type="ORF">OESDEN_23230</name>
</gene>
<dbReference type="Proteomes" id="UP000053660">
    <property type="component" value="Unassembled WGS sequence"/>
</dbReference>
<accession>A0A0B1S1U6</accession>
<evidence type="ECO:0000313" key="1">
    <source>
        <dbReference type="EMBL" id="KHJ77150.1"/>
    </source>
</evidence>
<dbReference type="OrthoDB" id="438440at2759"/>
<dbReference type="EMBL" id="KN611048">
    <property type="protein sequence ID" value="KHJ77150.1"/>
    <property type="molecule type" value="Genomic_DNA"/>
</dbReference>
<reference evidence="1 2" key="1">
    <citation type="submission" date="2014-03" db="EMBL/GenBank/DDBJ databases">
        <title>Draft genome of the hookworm Oesophagostomum dentatum.</title>
        <authorList>
            <person name="Mitreva M."/>
        </authorList>
    </citation>
    <scope>NUCLEOTIDE SEQUENCE [LARGE SCALE GENOMIC DNA]</scope>
    <source>
        <strain evidence="1 2">OD-Hann</strain>
    </source>
</reference>
<keyword evidence="2" id="KW-1185">Reference proteome</keyword>
<proteinExistence type="predicted"/>
<dbReference type="InterPro" id="IPR029058">
    <property type="entry name" value="AB_hydrolase_fold"/>
</dbReference>
<dbReference type="Gene3D" id="3.40.50.1820">
    <property type="entry name" value="alpha/beta hydrolase"/>
    <property type="match status" value="1"/>
</dbReference>
<dbReference type="AlphaFoldDB" id="A0A0B1S1U6"/>
<evidence type="ECO:0000313" key="2">
    <source>
        <dbReference type="Proteomes" id="UP000053660"/>
    </source>
</evidence>
<name>A0A0B1S1U6_OESDE</name>
<organism evidence="1 2">
    <name type="scientific">Oesophagostomum dentatum</name>
    <name type="common">Nodular worm</name>
    <dbReference type="NCBI Taxonomy" id="61180"/>
    <lineage>
        <taxon>Eukaryota</taxon>
        <taxon>Metazoa</taxon>
        <taxon>Ecdysozoa</taxon>
        <taxon>Nematoda</taxon>
        <taxon>Chromadorea</taxon>
        <taxon>Rhabditida</taxon>
        <taxon>Rhabditina</taxon>
        <taxon>Rhabditomorpha</taxon>
        <taxon>Strongyloidea</taxon>
        <taxon>Strongylidae</taxon>
        <taxon>Oesophagostomum</taxon>
    </lineage>
</organism>
<protein>
    <submittedName>
        <fullName evidence="1">Uncharacterized protein</fullName>
    </submittedName>
</protein>
<sequence>MIKESYRVVFRRDIVPHLPACAKDKSWFGEGDISRPCDVNAKHRPYHHSTEIW</sequence>